<feature type="region of interest" description="Disordered" evidence="1">
    <location>
        <begin position="270"/>
        <end position="381"/>
    </location>
</feature>
<proteinExistence type="predicted"/>
<name>A0A8S8ZHI0_SORMA</name>
<feature type="compositionally biased region" description="Low complexity" evidence="1">
    <location>
        <begin position="437"/>
        <end position="446"/>
    </location>
</feature>
<evidence type="ECO:0000313" key="2">
    <source>
        <dbReference type="EMBL" id="KAA8629089.1"/>
    </source>
</evidence>
<feature type="compositionally biased region" description="Basic and acidic residues" evidence="1">
    <location>
        <begin position="353"/>
        <end position="362"/>
    </location>
</feature>
<feature type="region of interest" description="Disordered" evidence="1">
    <location>
        <begin position="1"/>
        <end position="37"/>
    </location>
</feature>
<feature type="compositionally biased region" description="Polar residues" evidence="1">
    <location>
        <begin position="27"/>
        <end position="37"/>
    </location>
</feature>
<accession>A0A8S8ZHI0</accession>
<organism evidence="2 3">
    <name type="scientific">Sordaria macrospora</name>
    <dbReference type="NCBI Taxonomy" id="5147"/>
    <lineage>
        <taxon>Eukaryota</taxon>
        <taxon>Fungi</taxon>
        <taxon>Dikarya</taxon>
        <taxon>Ascomycota</taxon>
        <taxon>Pezizomycotina</taxon>
        <taxon>Sordariomycetes</taxon>
        <taxon>Sordariomycetidae</taxon>
        <taxon>Sordariales</taxon>
        <taxon>Sordariaceae</taxon>
        <taxon>Sordaria</taxon>
    </lineage>
</organism>
<dbReference type="Proteomes" id="UP000433876">
    <property type="component" value="Unassembled WGS sequence"/>
</dbReference>
<feature type="compositionally biased region" description="Gly residues" evidence="1">
    <location>
        <begin position="614"/>
        <end position="624"/>
    </location>
</feature>
<evidence type="ECO:0000256" key="1">
    <source>
        <dbReference type="SAM" id="MobiDB-lite"/>
    </source>
</evidence>
<feature type="region of interest" description="Disordered" evidence="1">
    <location>
        <begin position="423"/>
        <end position="483"/>
    </location>
</feature>
<sequence>MADSARHILRSPLQFGDGDNKTDARLSPTQPLSSSSRVVERYYGEDVSTASDTDDSTGSYQLNLSSRTVQVTWEVEGLARHIPSLKADLHVDTEQGTALITLRGQCILKAGPSSGVALYLFIYPENIRSVEFAYTPSPTAPTITMSLKQGGGAQQAPMAGPPNRFIRLRFILIQPPTFVAPKNQPLEPKGASTALVDALQSLATVKELSIYLDLLSLVAEAREQLALLPLVFSRCRLATNEKRASIARLYRGVGGEVVNSRTTALVQEAEQGSPTHAISAASKLQDAAQISTPTQTRTRKRAASASPSPSEFLPPYPAGKDEGVLPGSGNDLDQTEKKNVPQSQQSTQLYTPSDRDSKRPRLEATTPSDRASPPTLLPPLRDTLEVEVGVDASTVDVDPQKLSFLIHQLLSRNAALEKRVQHLEVSSTSRSRLQGYPHSHTQSHSSPSHHSHHSPFHPHSTPSHHPQSQTSQTSHSHQPSQNIQTCPHEYCRYNTSEASSIRSSIRHRIDDALETGLDTACSKLEDWAHLEFQEQVRAEITGQLEDLGRELGREWRDDLREDVKYELKDEIREEIAGEVLKRAAKGVVDVVRRSGWLGPLSPLGPSNSGRGHGHGLGAGAGSGAGPHGLGSGGAYPGAGGNAISGFNPLLPPNEQSLFAAVADIQKTFTTYLSDEEMARVMDHLEENPLSAVKYNACGEGMRRFFVGRWKDDDVRGRTGGGWRGGAGLG</sequence>
<feature type="compositionally biased region" description="Basic residues" evidence="1">
    <location>
        <begin position="447"/>
        <end position="456"/>
    </location>
</feature>
<feature type="compositionally biased region" description="Low complexity" evidence="1">
    <location>
        <begin position="457"/>
        <end position="481"/>
    </location>
</feature>
<dbReference type="VEuPathDB" id="FungiDB:SMAC_07886"/>
<gene>
    <name evidence="2" type="ORF">SMACR_07886</name>
</gene>
<protein>
    <submittedName>
        <fullName evidence="2">Uncharacterized protein</fullName>
    </submittedName>
</protein>
<dbReference type="EMBL" id="NMPR01000150">
    <property type="protein sequence ID" value="KAA8629089.1"/>
    <property type="molecule type" value="Genomic_DNA"/>
</dbReference>
<evidence type="ECO:0000313" key="3">
    <source>
        <dbReference type="Proteomes" id="UP000433876"/>
    </source>
</evidence>
<comment type="caution">
    <text evidence="2">The sequence shown here is derived from an EMBL/GenBank/DDBJ whole genome shotgun (WGS) entry which is preliminary data.</text>
</comment>
<dbReference type="AlphaFoldDB" id="A0A8S8ZHI0"/>
<reference evidence="2 3" key="1">
    <citation type="submission" date="2017-07" db="EMBL/GenBank/DDBJ databases">
        <title>Genome sequence of the Sordaria macrospora wild type strain R19027.</title>
        <authorList>
            <person name="Nowrousian M."/>
            <person name="Teichert I."/>
            <person name="Kueck U."/>
        </authorList>
    </citation>
    <scope>NUCLEOTIDE SEQUENCE [LARGE SCALE GENOMIC DNA]</scope>
    <source>
        <strain evidence="2 3">R19027</strain>
        <tissue evidence="2">Mycelium</tissue>
    </source>
</reference>
<feature type="region of interest" description="Disordered" evidence="1">
    <location>
        <begin position="599"/>
        <end position="624"/>
    </location>
</feature>
<feature type="compositionally biased region" description="Polar residues" evidence="1">
    <location>
        <begin position="340"/>
        <end position="351"/>
    </location>
</feature>